<reference evidence="1" key="1">
    <citation type="submission" date="2020-08" db="EMBL/GenBank/DDBJ databases">
        <title>Multicomponent nature underlies the extraordinary mechanical properties of spider dragline silk.</title>
        <authorList>
            <person name="Kono N."/>
            <person name="Nakamura H."/>
            <person name="Mori M."/>
            <person name="Yoshida Y."/>
            <person name="Ohtoshi R."/>
            <person name="Malay A.D."/>
            <person name="Moran D.A.P."/>
            <person name="Tomita M."/>
            <person name="Numata K."/>
            <person name="Arakawa K."/>
        </authorList>
    </citation>
    <scope>NUCLEOTIDE SEQUENCE</scope>
</reference>
<accession>A0A8X6MNU5</accession>
<comment type="caution">
    <text evidence="1">The sequence shown here is derived from an EMBL/GenBank/DDBJ whole genome shotgun (WGS) entry which is preliminary data.</text>
</comment>
<dbReference type="EMBL" id="BMAW01049293">
    <property type="protein sequence ID" value="GFS70030.1"/>
    <property type="molecule type" value="Genomic_DNA"/>
</dbReference>
<name>A0A8X6MNU5_NEPPI</name>
<keyword evidence="2" id="KW-1185">Reference proteome</keyword>
<protein>
    <submittedName>
        <fullName evidence="1">Uncharacterized protein</fullName>
    </submittedName>
</protein>
<proteinExistence type="predicted"/>
<evidence type="ECO:0000313" key="1">
    <source>
        <dbReference type="EMBL" id="GFS70030.1"/>
    </source>
</evidence>
<organism evidence="1 2">
    <name type="scientific">Nephila pilipes</name>
    <name type="common">Giant wood spider</name>
    <name type="synonym">Nephila maculata</name>
    <dbReference type="NCBI Taxonomy" id="299642"/>
    <lineage>
        <taxon>Eukaryota</taxon>
        <taxon>Metazoa</taxon>
        <taxon>Ecdysozoa</taxon>
        <taxon>Arthropoda</taxon>
        <taxon>Chelicerata</taxon>
        <taxon>Arachnida</taxon>
        <taxon>Araneae</taxon>
        <taxon>Araneomorphae</taxon>
        <taxon>Entelegynae</taxon>
        <taxon>Araneoidea</taxon>
        <taxon>Nephilidae</taxon>
        <taxon>Nephila</taxon>
    </lineage>
</organism>
<sequence>MMHNCVQEERYYYEIQVLRPSYLLHNINTGNKLQKPILLAVDFKIRPGLMILMATRLLQTELKFSGCYQKMEASQYVNRWYNLLSIVFHGTSQSDVF</sequence>
<dbReference type="AlphaFoldDB" id="A0A8X6MNU5"/>
<evidence type="ECO:0000313" key="2">
    <source>
        <dbReference type="Proteomes" id="UP000887013"/>
    </source>
</evidence>
<gene>
    <name evidence="1" type="ORF">NPIL_528681</name>
</gene>
<dbReference type="Proteomes" id="UP000887013">
    <property type="component" value="Unassembled WGS sequence"/>
</dbReference>